<dbReference type="EMBL" id="ML978715">
    <property type="protein sequence ID" value="KAF2089022.1"/>
    <property type="molecule type" value="Genomic_DNA"/>
</dbReference>
<protein>
    <submittedName>
        <fullName evidence="2">Kinase-like protein</fullName>
    </submittedName>
</protein>
<dbReference type="AlphaFoldDB" id="A0A6A5YAY6"/>
<dbReference type="InterPro" id="IPR000719">
    <property type="entry name" value="Prot_kinase_dom"/>
</dbReference>
<dbReference type="Gene3D" id="1.10.510.10">
    <property type="entry name" value="Transferase(Phosphotransferase) domain 1"/>
    <property type="match status" value="1"/>
</dbReference>
<dbReference type="PANTHER" id="PTHR44329">
    <property type="entry name" value="SERINE/THREONINE-PROTEIN KINASE TNNI3K-RELATED"/>
    <property type="match status" value="1"/>
</dbReference>
<dbReference type="SUPFAM" id="SSF56112">
    <property type="entry name" value="Protein kinase-like (PK-like)"/>
    <property type="match status" value="1"/>
</dbReference>
<sequence>MQRQMKGRPSKPPFITEADLEAIWDTGNPAYFTAMSKELGFSHNEEEYTRNHLLKIISCLIYIGFDRWKGFDNDFRRLFLDPDHEAREDMDLPFDEMSLQDMGFWKGHAHAFFEAQFQFIPIEIPELGRTDEPRLFPEFSIVPITETEEIIHPTSGEDPLVLVTRARIAPGYLKGYGNAVTGDSYPTVAIKTFKPEVAPAFKKERNNLIWLKQFEAPHKSITLCYTAFGIGERGSMWGYIVSPIADCNLIDVLIGTCIAFDDKVDEFRPRAILRKAADIAGALHWLHDKKWSREHNTFVSGCIHMDMKPPNILVTWSPRTDEFWDWKLTDFGISATGFRTTRDTAAEETTIRTVASERHDHGVGPYEAPEINPAGGNEVGCSSDVWSFGCILLDLLAFSVGGPSNVRNLQRSRQESIPNYFHDGKGNVKPGIIELIESWESSAKWTSLWKTIALKVLRGNPAERPKAQMVETDLKRFIDEFRGETSHLPGSYLDMSPWATPWKASRQWSRPVEPILADDGPLTLQSDPTESYCWEVDRVTDLGIDWTKILVFPDEEWFVFVAENTAYALKSPIWPERSASTSARRQFFADPARKVGNLFSMEESGWKIEGVSAAGAYAGILWSRQSGRLFLQICEKDSQADGQEYNEFPMEPHRNESPRDIYCNLTWSYRAGDYLGRHSVLMKSTMKHGNSRNLLVPLECRRSSTDLTLLFLTLDIYGNGAIIGEKGDNLHRIEFKHFDGMVRGAFSVHGPKVYFVQDDAGKPSKICTLDIKIEAAENWIPEIKDSGIKAGTLEGFDRNGPGTSGFAIRDLEKQVWLYVTVCESEKKWFIRKVLIAK</sequence>
<evidence type="ECO:0000313" key="3">
    <source>
        <dbReference type="Proteomes" id="UP000799776"/>
    </source>
</evidence>
<proteinExistence type="predicted"/>
<name>A0A6A5YAY6_9PEZI</name>
<evidence type="ECO:0000313" key="2">
    <source>
        <dbReference type="EMBL" id="KAF2089022.1"/>
    </source>
</evidence>
<evidence type="ECO:0000259" key="1">
    <source>
        <dbReference type="PROSITE" id="PS50011"/>
    </source>
</evidence>
<organism evidence="2 3">
    <name type="scientific">Saccharata proteae CBS 121410</name>
    <dbReference type="NCBI Taxonomy" id="1314787"/>
    <lineage>
        <taxon>Eukaryota</taxon>
        <taxon>Fungi</taxon>
        <taxon>Dikarya</taxon>
        <taxon>Ascomycota</taxon>
        <taxon>Pezizomycotina</taxon>
        <taxon>Dothideomycetes</taxon>
        <taxon>Dothideomycetes incertae sedis</taxon>
        <taxon>Botryosphaeriales</taxon>
        <taxon>Saccharataceae</taxon>
        <taxon>Saccharata</taxon>
    </lineage>
</organism>
<dbReference type="OrthoDB" id="5986190at2759"/>
<gene>
    <name evidence="2" type="ORF">K490DRAFT_64233</name>
</gene>
<keyword evidence="3" id="KW-1185">Reference proteome</keyword>
<dbReference type="InterPro" id="IPR008271">
    <property type="entry name" value="Ser/Thr_kinase_AS"/>
</dbReference>
<dbReference type="InterPro" id="IPR011009">
    <property type="entry name" value="Kinase-like_dom_sf"/>
</dbReference>
<dbReference type="InterPro" id="IPR051681">
    <property type="entry name" value="Ser/Thr_Kinases-Pseudokinases"/>
</dbReference>
<dbReference type="PROSITE" id="PS00108">
    <property type="entry name" value="PROTEIN_KINASE_ST"/>
    <property type="match status" value="1"/>
</dbReference>
<dbReference type="Proteomes" id="UP000799776">
    <property type="component" value="Unassembled WGS sequence"/>
</dbReference>
<accession>A0A6A5YAY6</accession>
<keyword evidence="2" id="KW-0418">Kinase</keyword>
<dbReference type="PROSITE" id="PS50011">
    <property type="entry name" value="PROTEIN_KINASE_DOM"/>
    <property type="match status" value="1"/>
</dbReference>
<keyword evidence="2" id="KW-0808">Transferase</keyword>
<reference evidence="2" key="1">
    <citation type="journal article" date="2020" name="Stud. Mycol.">
        <title>101 Dothideomycetes genomes: a test case for predicting lifestyles and emergence of pathogens.</title>
        <authorList>
            <person name="Haridas S."/>
            <person name="Albert R."/>
            <person name="Binder M."/>
            <person name="Bloem J."/>
            <person name="Labutti K."/>
            <person name="Salamov A."/>
            <person name="Andreopoulos B."/>
            <person name="Baker S."/>
            <person name="Barry K."/>
            <person name="Bills G."/>
            <person name="Bluhm B."/>
            <person name="Cannon C."/>
            <person name="Castanera R."/>
            <person name="Culley D."/>
            <person name="Daum C."/>
            <person name="Ezra D."/>
            <person name="Gonzalez J."/>
            <person name="Henrissat B."/>
            <person name="Kuo A."/>
            <person name="Liang C."/>
            <person name="Lipzen A."/>
            <person name="Lutzoni F."/>
            <person name="Magnuson J."/>
            <person name="Mondo S."/>
            <person name="Nolan M."/>
            <person name="Ohm R."/>
            <person name="Pangilinan J."/>
            <person name="Park H.-J."/>
            <person name="Ramirez L."/>
            <person name="Alfaro M."/>
            <person name="Sun H."/>
            <person name="Tritt A."/>
            <person name="Yoshinaga Y."/>
            <person name="Zwiers L.-H."/>
            <person name="Turgeon B."/>
            <person name="Goodwin S."/>
            <person name="Spatafora J."/>
            <person name="Crous P."/>
            <person name="Grigoriev I."/>
        </authorList>
    </citation>
    <scope>NUCLEOTIDE SEQUENCE</scope>
    <source>
        <strain evidence="2">CBS 121410</strain>
    </source>
</reference>
<dbReference type="GO" id="GO:0004674">
    <property type="term" value="F:protein serine/threonine kinase activity"/>
    <property type="evidence" value="ECO:0007669"/>
    <property type="project" value="TreeGrafter"/>
</dbReference>
<feature type="domain" description="Protein kinase" evidence="1">
    <location>
        <begin position="149"/>
        <end position="478"/>
    </location>
</feature>
<dbReference type="GO" id="GO:0005524">
    <property type="term" value="F:ATP binding"/>
    <property type="evidence" value="ECO:0007669"/>
    <property type="project" value="InterPro"/>
</dbReference>
<dbReference type="Pfam" id="PF00069">
    <property type="entry name" value="Pkinase"/>
    <property type="match status" value="1"/>
</dbReference>
<dbReference type="SMART" id="SM00220">
    <property type="entry name" value="S_TKc"/>
    <property type="match status" value="1"/>
</dbReference>